<dbReference type="Pfam" id="PF01909">
    <property type="entry name" value="NTP_transf_2"/>
    <property type="match status" value="1"/>
</dbReference>
<evidence type="ECO:0000259" key="1">
    <source>
        <dbReference type="Pfam" id="PF01909"/>
    </source>
</evidence>
<dbReference type="EMBL" id="BSUJ01000001">
    <property type="protein sequence ID" value="GMA19655.1"/>
    <property type="molecule type" value="Genomic_DNA"/>
</dbReference>
<dbReference type="CDD" id="cd05403">
    <property type="entry name" value="NT_KNTase_like"/>
    <property type="match status" value="1"/>
</dbReference>
<keyword evidence="3" id="KW-1185">Reference proteome</keyword>
<reference evidence="3" key="1">
    <citation type="journal article" date="2019" name="Int. J. Syst. Evol. Microbiol.">
        <title>The Global Catalogue of Microorganisms (GCM) 10K type strain sequencing project: providing services to taxonomists for standard genome sequencing and annotation.</title>
        <authorList>
            <consortium name="The Broad Institute Genomics Platform"/>
            <consortium name="The Broad Institute Genome Sequencing Center for Infectious Disease"/>
            <person name="Wu L."/>
            <person name="Ma J."/>
        </authorList>
    </citation>
    <scope>NUCLEOTIDE SEQUENCE [LARGE SCALE GENOMIC DNA]</scope>
    <source>
        <strain evidence="3">NBRC 105830</strain>
    </source>
</reference>
<feature type="domain" description="Polymerase nucleotidyl transferase" evidence="1">
    <location>
        <begin position="10"/>
        <end position="51"/>
    </location>
</feature>
<accession>A0ABQ6HNF5</accession>
<organism evidence="2 3">
    <name type="scientific">Arsenicicoccus piscis</name>
    <dbReference type="NCBI Taxonomy" id="673954"/>
    <lineage>
        <taxon>Bacteria</taxon>
        <taxon>Bacillati</taxon>
        <taxon>Actinomycetota</taxon>
        <taxon>Actinomycetes</taxon>
        <taxon>Micrococcales</taxon>
        <taxon>Intrasporangiaceae</taxon>
        <taxon>Arsenicicoccus</taxon>
    </lineage>
</organism>
<evidence type="ECO:0000313" key="2">
    <source>
        <dbReference type="EMBL" id="GMA19655.1"/>
    </source>
</evidence>
<dbReference type="Proteomes" id="UP001157109">
    <property type="component" value="Unassembled WGS sequence"/>
</dbReference>
<comment type="caution">
    <text evidence="2">The sequence shown here is derived from an EMBL/GenBank/DDBJ whole genome shotgun (WGS) entry which is preliminary data.</text>
</comment>
<dbReference type="SUPFAM" id="SSF81301">
    <property type="entry name" value="Nucleotidyltransferase"/>
    <property type="match status" value="1"/>
</dbReference>
<protein>
    <recommendedName>
        <fullName evidence="1">Polymerase nucleotidyl transferase domain-containing protein</fullName>
    </recommendedName>
</protein>
<proteinExistence type="predicted"/>
<dbReference type="InterPro" id="IPR002934">
    <property type="entry name" value="Polymerase_NTP_transf_dom"/>
</dbReference>
<dbReference type="InterPro" id="IPR043519">
    <property type="entry name" value="NT_sf"/>
</dbReference>
<evidence type="ECO:0000313" key="3">
    <source>
        <dbReference type="Proteomes" id="UP001157109"/>
    </source>
</evidence>
<name>A0ABQ6HNF5_9MICO</name>
<gene>
    <name evidence="2" type="ORF">GCM10025862_16760</name>
</gene>
<dbReference type="Gene3D" id="3.30.460.10">
    <property type="entry name" value="Beta Polymerase, domain 2"/>
    <property type="match status" value="1"/>
</dbReference>
<sequence>MVDFRARAQRFVEERFPIAEASFLGGSAATGRATESSDLDILVVLPEQWKADSFVETTDYEGQLVEVFVYGRDALQSWLIKGREGRRPVLDKLIGEGIALTGGRAARDLIDGSRRVLDHGPADPDPAELGVRAYSLSAVLDDLVDVADPGERFTLKATVWREAAELALLIRRRWLGTGKWLFRELLVGPDEFGLVAWAAGSHDTDDLLKAGRAVLDAAGGRVQAGFLRGVRPPGL</sequence>
<dbReference type="RefSeq" id="WP_169797206.1">
    <property type="nucleotide sequence ID" value="NZ_JAKZHV010000009.1"/>
</dbReference>